<dbReference type="EMBL" id="NRRL01000041">
    <property type="protein sequence ID" value="MBK1669191.1"/>
    <property type="molecule type" value="Genomic_DNA"/>
</dbReference>
<dbReference type="InterPro" id="IPR024442">
    <property type="entry name" value="Transposase_Zn_ribbon"/>
</dbReference>
<evidence type="ECO:0000313" key="3">
    <source>
        <dbReference type="Proteomes" id="UP001296873"/>
    </source>
</evidence>
<name>A0ABS1DGS8_9PROT</name>
<reference evidence="2 3" key="1">
    <citation type="journal article" date="2020" name="Microorganisms">
        <title>Osmotic Adaptation and Compatible Solute Biosynthesis of Phototrophic Bacteria as Revealed from Genome Analyses.</title>
        <authorList>
            <person name="Imhoff J.F."/>
            <person name="Rahn T."/>
            <person name="Kunzel S."/>
            <person name="Keller A."/>
            <person name="Neulinger S.C."/>
        </authorList>
    </citation>
    <scope>NUCLEOTIDE SEQUENCE [LARGE SCALE GENOMIC DNA]</scope>
    <source>
        <strain evidence="2 3">DSM 9895</strain>
    </source>
</reference>
<comment type="caution">
    <text evidence="2">The sequence shown here is derived from an EMBL/GenBank/DDBJ whole genome shotgun (WGS) entry which is preliminary data.</text>
</comment>
<dbReference type="NCBIfam" id="NF033547">
    <property type="entry name" value="transpos_IS1595"/>
    <property type="match status" value="1"/>
</dbReference>
<accession>A0ABS1DGS8</accession>
<dbReference type="SMART" id="SM01126">
    <property type="entry name" value="DDE_Tnp_IS1595"/>
    <property type="match status" value="1"/>
</dbReference>
<proteinExistence type="predicted"/>
<keyword evidence="3" id="KW-1185">Reference proteome</keyword>
<sequence length="395" mass="44388">MGQAYGHSADLLQAELRDEDACRRFLEEARWREGRYCPHCGCLENWPIRGAATRPGLYECKGCRRQFTVTTKTPLHATKLPLWRWIKAMWLMLSSSKGVSSVVLGRWVGVPQKTAWRMMQVVRELFTVAEWCAERLTGFVQVDTKYVGGAPRKKKNVKHRRGRGTPKPLIAVAVDARGFVRSQPIRSESAENMKAFFQRAVHPSATIVSDKSPAIAKLATGCAGHIALDHSQLQFAAGGHHSNTAEAFAANVERVLIGVYHRMSRQHLFRYVGEAACRWNSKEEVENQHGDKTGEFVRKHGKWAVADLLVHACGVELRRTDVGGVKYPGEPEPLPKRLAFRQRRAQKALRESRPLLGPSEAALRALVKERRRGLRLVPMASLEVGRPERNRLLGS</sequence>
<feature type="domain" description="ISXO2-like transposase" evidence="1">
    <location>
        <begin position="135"/>
        <end position="280"/>
    </location>
</feature>
<dbReference type="Proteomes" id="UP001296873">
    <property type="component" value="Unassembled WGS sequence"/>
</dbReference>
<protein>
    <recommendedName>
        <fullName evidence="1">ISXO2-like transposase domain-containing protein</fullName>
    </recommendedName>
</protein>
<dbReference type="Pfam" id="PF12760">
    <property type="entry name" value="Zn_ribbon_IS1595"/>
    <property type="match status" value="1"/>
</dbReference>
<evidence type="ECO:0000259" key="1">
    <source>
        <dbReference type="SMART" id="SM01126"/>
    </source>
</evidence>
<organism evidence="2 3">
    <name type="scientific">Rhodovibrio sodomensis</name>
    <dbReference type="NCBI Taxonomy" id="1088"/>
    <lineage>
        <taxon>Bacteria</taxon>
        <taxon>Pseudomonadati</taxon>
        <taxon>Pseudomonadota</taxon>
        <taxon>Alphaproteobacteria</taxon>
        <taxon>Rhodospirillales</taxon>
        <taxon>Rhodovibrionaceae</taxon>
        <taxon>Rhodovibrio</taxon>
    </lineage>
</organism>
<dbReference type="InterPro" id="IPR024445">
    <property type="entry name" value="Tnp_ISXO2-like"/>
</dbReference>
<gene>
    <name evidence="2" type="ORF">CKO28_14230</name>
</gene>
<evidence type="ECO:0000313" key="2">
    <source>
        <dbReference type="EMBL" id="MBK1669191.1"/>
    </source>
</evidence>
<dbReference type="Pfam" id="PF12762">
    <property type="entry name" value="DDE_Tnp_IS1595"/>
    <property type="match status" value="1"/>
</dbReference>